<accession>A0A9W8IAI7</accession>
<sequence length="181" mass="20249">MASNNDPYIDPQLVNEKTYRSLTLCRTILNNSQTPQATRVSCLARIVALLDALPSVRALDRQLRENSTARISSSESRLLLDRSTAYRDLALAFRRSGDLCNSTYNYQRATTLLQTLLKTISVSEGSEICADKNEMAASALKTLAESLYDWADIEHSLGRETIAKRIQDRAVKLTKNSQSFD</sequence>
<keyword evidence="2" id="KW-1185">Reference proteome</keyword>
<dbReference type="EMBL" id="JANBUW010000006">
    <property type="protein sequence ID" value="KAJ2852046.1"/>
    <property type="molecule type" value="Genomic_DNA"/>
</dbReference>
<name>A0A9W8IAI7_9FUNG</name>
<dbReference type="AlphaFoldDB" id="A0A9W8IAI7"/>
<comment type="caution">
    <text evidence="1">The sequence shown here is derived from an EMBL/GenBank/DDBJ whole genome shotgun (WGS) entry which is preliminary data.</text>
</comment>
<proteinExistence type="predicted"/>
<dbReference type="Proteomes" id="UP001139887">
    <property type="component" value="Unassembled WGS sequence"/>
</dbReference>
<organism evidence="1 2">
    <name type="scientific">Coemansia brasiliensis</name>
    <dbReference type="NCBI Taxonomy" id="2650707"/>
    <lineage>
        <taxon>Eukaryota</taxon>
        <taxon>Fungi</taxon>
        <taxon>Fungi incertae sedis</taxon>
        <taxon>Zoopagomycota</taxon>
        <taxon>Kickxellomycotina</taxon>
        <taxon>Kickxellomycetes</taxon>
        <taxon>Kickxellales</taxon>
        <taxon>Kickxellaceae</taxon>
        <taxon>Coemansia</taxon>
    </lineage>
</organism>
<protein>
    <submittedName>
        <fullName evidence="1">Uncharacterized protein</fullName>
    </submittedName>
</protein>
<evidence type="ECO:0000313" key="2">
    <source>
        <dbReference type="Proteomes" id="UP001139887"/>
    </source>
</evidence>
<gene>
    <name evidence="1" type="ORF">IWW36_000625</name>
</gene>
<evidence type="ECO:0000313" key="1">
    <source>
        <dbReference type="EMBL" id="KAJ2852046.1"/>
    </source>
</evidence>
<dbReference type="OrthoDB" id="5543512at2759"/>
<reference evidence="1" key="1">
    <citation type="submission" date="2022-07" db="EMBL/GenBank/DDBJ databases">
        <title>Phylogenomic reconstructions and comparative analyses of Kickxellomycotina fungi.</title>
        <authorList>
            <person name="Reynolds N.K."/>
            <person name="Stajich J.E."/>
            <person name="Barry K."/>
            <person name="Grigoriev I.V."/>
            <person name="Crous P."/>
            <person name="Smith M.E."/>
        </authorList>
    </citation>
    <scope>NUCLEOTIDE SEQUENCE</scope>
    <source>
        <strain evidence="1">NRRL 1566</strain>
    </source>
</reference>